<gene>
    <name evidence="8" type="ORF">BC008_17700</name>
    <name evidence="9" type="ORF">BC008_44420</name>
</gene>
<proteinExistence type="inferred from homology"/>
<dbReference type="EMBL" id="LMTZ01000085">
    <property type="protein sequence ID" value="KST67792.1"/>
    <property type="molecule type" value="Genomic_DNA"/>
</dbReference>
<comment type="similarity">
    <text evidence="5 6">Belongs to the class I-like SAM-binding methyltransferase superfamily. C5-methyltransferase family.</text>
</comment>
<evidence type="ECO:0000256" key="3">
    <source>
        <dbReference type="ARBA" id="ARBA00022691"/>
    </source>
</evidence>
<dbReference type="REBASE" id="141586">
    <property type="entry name" value="M.MteBC008ORF44420P"/>
</dbReference>
<feature type="active site" evidence="5">
    <location>
        <position position="86"/>
    </location>
</feature>
<evidence type="ECO:0000256" key="6">
    <source>
        <dbReference type="RuleBase" id="RU000416"/>
    </source>
</evidence>
<keyword evidence="1 5" id="KW-0489">Methyltransferase</keyword>
<comment type="caution">
    <text evidence="8">The sequence shown here is derived from an EMBL/GenBank/DDBJ whole genome shotgun (WGS) entry which is preliminary data.</text>
</comment>
<evidence type="ECO:0000313" key="8">
    <source>
        <dbReference type="EMBL" id="KST64463.1"/>
    </source>
</evidence>
<dbReference type="InterPro" id="IPR001525">
    <property type="entry name" value="C5_MeTfrase"/>
</dbReference>
<evidence type="ECO:0000256" key="2">
    <source>
        <dbReference type="ARBA" id="ARBA00022679"/>
    </source>
</evidence>
<evidence type="ECO:0000256" key="7">
    <source>
        <dbReference type="RuleBase" id="RU000417"/>
    </source>
</evidence>
<dbReference type="Gene3D" id="3.90.120.10">
    <property type="entry name" value="DNA Methylase, subunit A, domain 2"/>
    <property type="match status" value="1"/>
</dbReference>
<sequence>MNIQERPIAVDLFAGAGGMSLGFEQAGFDVLAAVELDPIHCAVHEFNFPFWSILCHGVEHLTGKDIRNKSQIGDREVDVVFGGSPCQGFSTIGKRALDDPRNKLVFHYLRLVLELKPKYFVFENVPGLTIGKHKKFLSEIIELFKIKGYQVESKYRVLNAANYGVPQSRARLFLLGSRQDLSLPKYPEPITKPANTSKSKYIVDLPHLIPTPTVWDAIGDLPEVEEHPELLDKDWTKISGENSGYGKPSNYSSKLRGFLFWKEDYSYGRVFDAQILTSSIRTKHSELSIKRFQETLPGKTEPISHFRKLDKNGISNTLRAGTARNRGAFTSPRPIHPITGRCITVREAARLHSYPDWFRFHVTKWHGFRQVGNSVPPLLAKAVAAEIMRALKITPSKPESPMELGTEYLLRLNMSQAAEYYGVSASVIEQRKRKINN</sequence>
<dbReference type="AlphaFoldDB" id="A0A0V7ZJS4"/>
<evidence type="ECO:0000313" key="9">
    <source>
        <dbReference type="EMBL" id="KST67792.1"/>
    </source>
</evidence>
<reference evidence="8 10" key="1">
    <citation type="journal article" date="2015" name="Genome Announc.">
        <title>Draft Genome of the Euendolithic (true boring) Cyanobacterium Mastigocoleus testarum strain BC008.</title>
        <authorList>
            <person name="Guida B.S."/>
            <person name="Garcia-Pichel F."/>
        </authorList>
    </citation>
    <scope>NUCLEOTIDE SEQUENCE [LARGE SCALE GENOMIC DNA]</scope>
    <source>
        <strain evidence="8 10">BC008</strain>
    </source>
</reference>
<keyword evidence="3 5" id="KW-0949">S-adenosyl-L-methionine</keyword>
<comment type="catalytic activity">
    <reaction evidence="7">
        <text>a 2'-deoxycytidine in DNA + S-adenosyl-L-methionine = a 5-methyl-2'-deoxycytidine in DNA + S-adenosyl-L-homocysteine + H(+)</text>
        <dbReference type="Rhea" id="RHEA:13681"/>
        <dbReference type="Rhea" id="RHEA-COMP:11369"/>
        <dbReference type="Rhea" id="RHEA-COMP:11370"/>
        <dbReference type="ChEBI" id="CHEBI:15378"/>
        <dbReference type="ChEBI" id="CHEBI:57856"/>
        <dbReference type="ChEBI" id="CHEBI:59789"/>
        <dbReference type="ChEBI" id="CHEBI:85452"/>
        <dbReference type="ChEBI" id="CHEBI:85454"/>
        <dbReference type="EC" id="2.1.1.37"/>
    </reaction>
</comment>
<keyword evidence="10" id="KW-1185">Reference proteome</keyword>
<dbReference type="PANTHER" id="PTHR10629:SF52">
    <property type="entry name" value="DNA (CYTOSINE-5)-METHYLTRANSFERASE 1"/>
    <property type="match status" value="1"/>
</dbReference>
<name>A0A0V7ZJS4_9CYAN</name>
<protein>
    <recommendedName>
        <fullName evidence="7">Cytosine-specific methyltransferase</fullName>
        <ecNumber evidence="7">2.1.1.37</ecNumber>
    </recommendedName>
</protein>
<dbReference type="PANTHER" id="PTHR10629">
    <property type="entry name" value="CYTOSINE-SPECIFIC METHYLTRANSFERASE"/>
    <property type="match status" value="1"/>
</dbReference>
<accession>A0A0V7ZJS4</accession>
<dbReference type="NCBIfam" id="TIGR00675">
    <property type="entry name" value="dcm"/>
    <property type="match status" value="1"/>
</dbReference>
<keyword evidence="4" id="KW-0680">Restriction system</keyword>
<dbReference type="InterPro" id="IPR050390">
    <property type="entry name" value="C5-Methyltransferase"/>
</dbReference>
<dbReference type="RefSeq" id="WP_027843805.1">
    <property type="nucleotide sequence ID" value="NZ_LMTZ01000085.1"/>
</dbReference>
<evidence type="ECO:0000256" key="4">
    <source>
        <dbReference type="ARBA" id="ARBA00022747"/>
    </source>
</evidence>
<evidence type="ECO:0000256" key="5">
    <source>
        <dbReference type="PROSITE-ProRule" id="PRU01016"/>
    </source>
</evidence>
<dbReference type="InterPro" id="IPR029063">
    <property type="entry name" value="SAM-dependent_MTases_sf"/>
</dbReference>
<keyword evidence="2 5" id="KW-0808">Transferase</keyword>
<dbReference type="Proteomes" id="UP000053372">
    <property type="component" value="Unassembled WGS sequence"/>
</dbReference>
<dbReference type="EC" id="2.1.1.37" evidence="7"/>
<evidence type="ECO:0000256" key="1">
    <source>
        <dbReference type="ARBA" id="ARBA00022603"/>
    </source>
</evidence>
<dbReference type="PROSITE" id="PS00094">
    <property type="entry name" value="C5_MTASE_1"/>
    <property type="match status" value="1"/>
</dbReference>
<dbReference type="SUPFAM" id="SSF53335">
    <property type="entry name" value="S-adenosyl-L-methionine-dependent methyltransferases"/>
    <property type="match status" value="1"/>
</dbReference>
<dbReference type="PROSITE" id="PS51679">
    <property type="entry name" value="SAM_MT_C5"/>
    <property type="match status" value="1"/>
</dbReference>
<dbReference type="Gene3D" id="3.40.50.150">
    <property type="entry name" value="Vaccinia Virus protein VP39"/>
    <property type="match status" value="1"/>
</dbReference>
<evidence type="ECO:0000313" key="10">
    <source>
        <dbReference type="Proteomes" id="UP000053372"/>
    </source>
</evidence>
<dbReference type="OrthoDB" id="451520at2"/>
<dbReference type="Pfam" id="PF00145">
    <property type="entry name" value="DNA_methylase"/>
    <property type="match status" value="1"/>
</dbReference>
<dbReference type="InterPro" id="IPR031303">
    <property type="entry name" value="C5_meth_CS"/>
</dbReference>
<dbReference type="PRINTS" id="PR00105">
    <property type="entry name" value="C5METTRFRASE"/>
</dbReference>
<dbReference type="InterPro" id="IPR018117">
    <property type="entry name" value="C5_DNA_meth_AS"/>
</dbReference>
<dbReference type="GO" id="GO:0003886">
    <property type="term" value="F:DNA (cytosine-5-)-methyltransferase activity"/>
    <property type="evidence" value="ECO:0007669"/>
    <property type="project" value="UniProtKB-EC"/>
</dbReference>
<dbReference type="GO" id="GO:0009307">
    <property type="term" value="P:DNA restriction-modification system"/>
    <property type="evidence" value="ECO:0007669"/>
    <property type="project" value="UniProtKB-KW"/>
</dbReference>
<dbReference type="EMBL" id="LMTZ01000121">
    <property type="protein sequence ID" value="KST64463.1"/>
    <property type="molecule type" value="Genomic_DNA"/>
</dbReference>
<dbReference type="GO" id="GO:0032259">
    <property type="term" value="P:methylation"/>
    <property type="evidence" value="ECO:0007669"/>
    <property type="project" value="UniProtKB-KW"/>
</dbReference>
<organism evidence="8 10">
    <name type="scientific">Mastigocoleus testarum BC008</name>
    <dbReference type="NCBI Taxonomy" id="371196"/>
    <lineage>
        <taxon>Bacteria</taxon>
        <taxon>Bacillati</taxon>
        <taxon>Cyanobacteriota</taxon>
        <taxon>Cyanophyceae</taxon>
        <taxon>Nostocales</taxon>
        <taxon>Hapalosiphonaceae</taxon>
        <taxon>Mastigocoleus</taxon>
    </lineage>
</organism>
<dbReference type="PROSITE" id="PS00095">
    <property type="entry name" value="C5_MTASE_2"/>
    <property type="match status" value="1"/>
</dbReference>